<evidence type="ECO:0000256" key="1">
    <source>
        <dbReference type="SAM" id="MobiDB-lite"/>
    </source>
</evidence>
<protein>
    <submittedName>
        <fullName evidence="2">Uncharacterized protein</fullName>
    </submittedName>
</protein>
<reference evidence="2 3" key="1">
    <citation type="submission" date="2018-09" db="EMBL/GenBank/DDBJ databases">
        <title>Altererythrobacter sp.Ery1 and Ery12, the genome sequencing of novel strains in genus Alterythrobacter.</title>
        <authorList>
            <person name="Cheng H."/>
            <person name="Wu Y.-H."/>
            <person name="Fang C."/>
            <person name="Xu X.-W."/>
        </authorList>
    </citation>
    <scope>NUCLEOTIDE SEQUENCE [LARGE SCALE GENOMIC DNA]</scope>
    <source>
        <strain evidence="2 3">Ery12</strain>
    </source>
</reference>
<evidence type="ECO:0000313" key="3">
    <source>
        <dbReference type="Proteomes" id="UP000284322"/>
    </source>
</evidence>
<dbReference type="Proteomes" id="UP000284322">
    <property type="component" value="Unassembled WGS sequence"/>
</dbReference>
<gene>
    <name evidence="2" type="ORF">D6858_09350</name>
</gene>
<keyword evidence="3" id="KW-1185">Reference proteome</keyword>
<dbReference type="PROSITE" id="PS51257">
    <property type="entry name" value="PROKAR_LIPOPROTEIN"/>
    <property type="match status" value="1"/>
</dbReference>
<sequence length="183" mass="19529">MRQLPWVIGAIAATVAGVACGSTVNTNPLSRWDGQTLGEFANHQPPAISPDRYLEMQGPQERYAMTTPEGVVPVEQLSDRGLYANDRFARTWYADTPEDYDNSTSWPQQAAATMPVSDSPASTEPASKAQIDATNTRPLELTRPVQLADARPVKSNAVKSTGGAKVVDVAASLAAQSASQTIQ</sequence>
<organism evidence="2 3">
    <name type="scientific">Tsuneonella suprasediminis</name>
    <dbReference type="NCBI Taxonomy" id="2306996"/>
    <lineage>
        <taxon>Bacteria</taxon>
        <taxon>Pseudomonadati</taxon>
        <taxon>Pseudomonadota</taxon>
        <taxon>Alphaproteobacteria</taxon>
        <taxon>Sphingomonadales</taxon>
        <taxon>Erythrobacteraceae</taxon>
        <taxon>Tsuneonella</taxon>
    </lineage>
</organism>
<comment type="caution">
    <text evidence="2">The sequence shown here is derived from an EMBL/GenBank/DDBJ whole genome shotgun (WGS) entry which is preliminary data.</text>
</comment>
<proteinExistence type="predicted"/>
<name>A0A419R2K0_9SPHN</name>
<feature type="region of interest" description="Disordered" evidence="1">
    <location>
        <begin position="99"/>
        <end position="162"/>
    </location>
</feature>
<dbReference type="RefSeq" id="WP_120109293.1">
    <property type="nucleotide sequence ID" value="NZ_RAHJ01000018.1"/>
</dbReference>
<dbReference type="AlphaFoldDB" id="A0A419R2K0"/>
<feature type="compositionally biased region" description="Polar residues" evidence="1">
    <location>
        <begin position="102"/>
        <end position="111"/>
    </location>
</feature>
<evidence type="ECO:0000313" key="2">
    <source>
        <dbReference type="EMBL" id="RJX68112.1"/>
    </source>
</evidence>
<dbReference type="OrthoDB" id="7410599at2"/>
<accession>A0A419R2K0</accession>
<dbReference type="EMBL" id="RAHJ01000018">
    <property type="protein sequence ID" value="RJX68112.1"/>
    <property type="molecule type" value="Genomic_DNA"/>
</dbReference>